<feature type="transmembrane region" description="Helical" evidence="1">
    <location>
        <begin position="29"/>
        <end position="48"/>
    </location>
</feature>
<feature type="transmembrane region" description="Helical" evidence="1">
    <location>
        <begin position="124"/>
        <end position="144"/>
    </location>
</feature>
<proteinExistence type="predicted"/>
<name>A0A926NE46_9BACI</name>
<keyword evidence="1" id="KW-0472">Membrane</keyword>
<comment type="caution">
    <text evidence="2">The sequence shown here is derived from an EMBL/GenBank/DDBJ whole genome shotgun (WGS) entry which is preliminary data.</text>
</comment>
<evidence type="ECO:0000256" key="1">
    <source>
        <dbReference type="SAM" id="Phobius"/>
    </source>
</evidence>
<evidence type="ECO:0000313" key="3">
    <source>
        <dbReference type="Proteomes" id="UP000626844"/>
    </source>
</evidence>
<accession>A0A926NE46</accession>
<keyword evidence="1" id="KW-0812">Transmembrane</keyword>
<feature type="transmembrane region" description="Helical" evidence="1">
    <location>
        <begin position="6"/>
        <end position="22"/>
    </location>
</feature>
<dbReference type="NCBIfam" id="NF041644">
    <property type="entry name" value="CBO0543_fam"/>
    <property type="match status" value="1"/>
</dbReference>
<feature type="transmembrane region" description="Helical" evidence="1">
    <location>
        <begin position="60"/>
        <end position="82"/>
    </location>
</feature>
<gene>
    <name evidence="2" type="ORF">IC621_00845</name>
</gene>
<dbReference type="AlphaFoldDB" id="A0A926NE46"/>
<reference evidence="2" key="1">
    <citation type="submission" date="2020-09" db="EMBL/GenBank/DDBJ databases">
        <title>A novel bacterium of genus Bacillus, isolated from South China Sea.</title>
        <authorList>
            <person name="Huang H."/>
            <person name="Mo K."/>
            <person name="Hu Y."/>
        </authorList>
    </citation>
    <scope>NUCLEOTIDE SEQUENCE</scope>
    <source>
        <strain evidence="2">IB182487</strain>
    </source>
</reference>
<organism evidence="2 3">
    <name type="scientific">Metabacillus arenae</name>
    <dbReference type="NCBI Taxonomy" id="2771434"/>
    <lineage>
        <taxon>Bacteria</taxon>
        <taxon>Bacillati</taxon>
        <taxon>Bacillota</taxon>
        <taxon>Bacilli</taxon>
        <taxon>Bacillales</taxon>
        <taxon>Bacillaceae</taxon>
        <taxon>Metabacillus</taxon>
    </lineage>
</organism>
<keyword evidence="1" id="KW-1133">Transmembrane helix</keyword>
<dbReference type="InterPro" id="IPR048147">
    <property type="entry name" value="CBO0543-like"/>
</dbReference>
<protein>
    <submittedName>
        <fullName evidence="2">Uncharacterized protein</fullName>
    </submittedName>
</protein>
<dbReference type="EMBL" id="JACXAI010000001">
    <property type="protein sequence ID" value="MBD1378763.1"/>
    <property type="molecule type" value="Genomic_DNA"/>
</dbReference>
<sequence>MEKIILWLLVIIGIILFVISFKKPPFKNWIIVFLLTSYFAEFLGVLVVEEKMLEYPKRFLSSYFSSSILYEYLLFPVVCVYFCQTTYTSKFLSIVFQCILYTSALTITEVFFEKNTDLIKYHSWTWMHTFISTFILMMFIRFLIQMINKKK</sequence>
<evidence type="ECO:0000313" key="2">
    <source>
        <dbReference type="EMBL" id="MBD1378763.1"/>
    </source>
</evidence>
<dbReference type="Proteomes" id="UP000626844">
    <property type="component" value="Unassembled WGS sequence"/>
</dbReference>
<dbReference type="RefSeq" id="WP_191154780.1">
    <property type="nucleotide sequence ID" value="NZ_JACXAI010000001.1"/>
</dbReference>
<keyword evidence="3" id="KW-1185">Reference proteome</keyword>
<feature type="transmembrane region" description="Helical" evidence="1">
    <location>
        <begin position="94"/>
        <end position="112"/>
    </location>
</feature>